<dbReference type="AlphaFoldDB" id="A0A7W7WMG8"/>
<dbReference type="EMBL" id="JACHJR010000001">
    <property type="protein sequence ID" value="MBB4951779.1"/>
    <property type="molecule type" value="Genomic_DNA"/>
</dbReference>
<evidence type="ECO:0000313" key="1">
    <source>
        <dbReference type="EMBL" id="MBB4951779.1"/>
    </source>
</evidence>
<reference evidence="1 2" key="1">
    <citation type="submission" date="2020-08" db="EMBL/GenBank/DDBJ databases">
        <title>Sequencing the genomes of 1000 actinobacteria strains.</title>
        <authorList>
            <person name="Klenk H.-P."/>
        </authorList>
    </citation>
    <scope>NUCLEOTIDE SEQUENCE [LARGE SCALE GENOMIC DNA]</scope>
    <source>
        <strain evidence="1 2">DSM 44786</strain>
    </source>
</reference>
<name>A0A7W7WMG8_9ACTN</name>
<organism evidence="1 2">
    <name type="scientific">Kitasatospora gansuensis</name>
    <dbReference type="NCBI Taxonomy" id="258050"/>
    <lineage>
        <taxon>Bacteria</taxon>
        <taxon>Bacillati</taxon>
        <taxon>Actinomycetota</taxon>
        <taxon>Actinomycetes</taxon>
        <taxon>Kitasatosporales</taxon>
        <taxon>Streptomycetaceae</taxon>
        <taxon>Kitasatospora</taxon>
    </lineage>
</organism>
<sequence length="94" mass="10192">MAVLIHAVIPGVTTDQYDALNARLQETPEIFAGCLSHVCVPTGEGLEVFDVWASEQQMMAFADKMMPLAVEEGWPAGPGQPEILPVHNYWVPGA</sequence>
<dbReference type="RefSeq" id="WP_184923980.1">
    <property type="nucleotide sequence ID" value="NZ_JACHJR010000001.1"/>
</dbReference>
<accession>A0A7W7WMG8</accession>
<evidence type="ECO:0000313" key="2">
    <source>
        <dbReference type="Proteomes" id="UP000573327"/>
    </source>
</evidence>
<comment type="caution">
    <text evidence="1">The sequence shown here is derived from an EMBL/GenBank/DDBJ whole genome shotgun (WGS) entry which is preliminary data.</text>
</comment>
<gene>
    <name evidence="1" type="ORF">F4556_007314</name>
</gene>
<keyword evidence="2" id="KW-1185">Reference proteome</keyword>
<proteinExistence type="predicted"/>
<evidence type="ECO:0008006" key="3">
    <source>
        <dbReference type="Google" id="ProtNLM"/>
    </source>
</evidence>
<protein>
    <recommendedName>
        <fullName evidence="3">ABM domain-containing protein</fullName>
    </recommendedName>
</protein>
<dbReference type="Proteomes" id="UP000573327">
    <property type="component" value="Unassembled WGS sequence"/>
</dbReference>